<dbReference type="Proteomes" id="UP000475765">
    <property type="component" value="Unassembled WGS sequence"/>
</dbReference>
<dbReference type="Gene3D" id="6.10.10.80">
    <property type="entry name" value="Small, acid-soluble spore protein, alpha/beta type-like"/>
    <property type="match status" value="1"/>
</dbReference>
<evidence type="ECO:0000256" key="2">
    <source>
        <dbReference type="ARBA" id="ARBA00005442"/>
    </source>
</evidence>
<protein>
    <submittedName>
        <fullName evidence="4">Small, acid-soluble spore protein, alpha/beta type</fullName>
    </submittedName>
</protein>
<dbReference type="PANTHER" id="PTHR36107:SF1">
    <property type="entry name" value="SMALL, ACID-SOLUBLE SPORE PROTEIN A"/>
    <property type="match status" value="1"/>
</dbReference>
<dbReference type="InterPro" id="IPR038300">
    <property type="entry name" value="SASP_sf_alpha/beta"/>
</dbReference>
<organism evidence="4 5">
    <name type="scientific">Bacillus cereus</name>
    <dbReference type="NCBI Taxonomy" id="1396"/>
    <lineage>
        <taxon>Bacteria</taxon>
        <taxon>Bacillati</taxon>
        <taxon>Bacillota</taxon>
        <taxon>Bacilli</taxon>
        <taxon>Bacillales</taxon>
        <taxon>Bacillaceae</taxon>
        <taxon>Bacillus</taxon>
        <taxon>Bacillus cereus group</taxon>
    </lineage>
</organism>
<dbReference type="RefSeq" id="WP_151521591.1">
    <property type="nucleotide sequence ID" value="NZ_WBPL01000006.1"/>
</dbReference>
<evidence type="ECO:0000313" key="4">
    <source>
        <dbReference type="EMBL" id="KAB2399943.1"/>
    </source>
</evidence>
<dbReference type="PROSITE" id="PS00684">
    <property type="entry name" value="SASP_2"/>
    <property type="match status" value="1"/>
</dbReference>
<name>A0A9W7UZ76_BACCE</name>
<comment type="similarity">
    <text evidence="2">Belongs to the alpha/beta-type SASP family.</text>
</comment>
<proteinExistence type="inferred from homology"/>
<accession>A0A9W7UZ76</accession>
<evidence type="ECO:0000256" key="3">
    <source>
        <dbReference type="ARBA" id="ARBA00023125"/>
    </source>
</evidence>
<dbReference type="AlphaFoldDB" id="A0A9W7UZ76"/>
<comment type="caution">
    <text evidence="4">The sequence shown here is derived from an EMBL/GenBank/DDBJ whole genome shotgun (WGS) entry which is preliminary data.</text>
</comment>
<keyword evidence="3" id="KW-0238">DNA-binding</keyword>
<dbReference type="GO" id="GO:0006265">
    <property type="term" value="P:DNA topological change"/>
    <property type="evidence" value="ECO:0007669"/>
    <property type="project" value="InterPro"/>
</dbReference>
<dbReference type="InterPro" id="IPR001448">
    <property type="entry name" value="SASP_alpha/beta-type"/>
</dbReference>
<evidence type="ECO:0000256" key="1">
    <source>
        <dbReference type="ARBA" id="ARBA00003863"/>
    </source>
</evidence>
<sequence length="51" mass="5410">MRAKIASELGVRLGPETNARANGLVGGEMTKRLVTVGLNQLTRTVDPHPSP</sequence>
<dbReference type="InterPro" id="IPR050847">
    <property type="entry name" value="SASP_DNA-binding"/>
</dbReference>
<dbReference type="InterPro" id="IPR018126">
    <property type="entry name" value="SASP_alpha/beta-type_CS"/>
</dbReference>
<dbReference type="EMBL" id="WBPP01000005">
    <property type="protein sequence ID" value="KAB2399943.1"/>
    <property type="molecule type" value="Genomic_DNA"/>
</dbReference>
<comment type="function">
    <text evidence="1">SASP are bound to spore DNA. They are double-stranded DNA-binding proteins that cause DNA to change to an a-like conformation. They protect the DNA backbone from chemical and enzymatic cleavage and are thus involved in dormant spore's high resistance to UV light.</text>
</comment>
<gene>
    <name evidence="4" type="ORF">F8172_01960</name>
</gene>
<dbReference type="GO" id="GO:0003690">
    <property type="term" value="F:double-stranded DNA binding"/>
    <property type="evidence" value="ECO:0007669"/>
    <property type="project" value="InterPro"/>
</dbReference>
<dbReference type="PANTHER" id="PTHR36107">
    <property type="entry name" value="SMALL, ACID-SOLUBLE SPORE PROTEIN A"/>
    <property type="match status" value="1"/>
</dbReference>
<evidence type="ECO:0000313" key="5">
    <source>
        <dbReference type="Proteomes" id="UP000475765"/>
    </source>
</evidence>
<dbReference type="Pfam" id="PF00269">
    <property type="entry name" value="SASP"/>
    <property type="match status" value="1"/>
</dbReference>
<reference evidence="4 5" key="1">
    <citation type="submission" date="2019-10" db="EMBL/GenBank/DDBJ databases">
        <title>Bacillus from the desert of Cuatro Cinegas, Coahuila.</title>
        <authorList>
            <person name="Olmedo-Alvarez G."/>
            <person name="Saldana S."/>
            <person name="Barcelo D."/>
        </authorList>
    </citation>
    <scope>NUCLEOTIDE SEQUENCE [LARGE SCALE GENOMIC DNA]</scope>
    <source>
        <strain evidence="4 5">CH417_13T</strain>
    </source>
</reference>